<evidence type="ECO:0000313" key="8">
    <source>
        <dbReference type="EMBL" id="TJW10746.1"/>
    </source>
</evidence>
<dbReference type="GO" id="GO:0009088">
    <property type="term" value="P:threonine biosynthetic process"/>
    <property type="evidence" value="ECO:0007669"/>
    <property type="project" value="UniProtKB-UniRule"/>
</dbReference>
<accession>A0A4T9T856</accession>
<dbReference type="Pfam" id="PF00291">
    <property type="entry name" value="PALP"/>
    <property type="match status" value="1"/>
</dbReference>
<dbReference type="InterPro" id="IPR037158">
    <property type="entry name" value="Thr_synth_N_sf"/>
</dbReference>
<dbReference type="CDD" id="cd01560">
    <property type="entry name" value="Thr-synth_2"/>
    <property type="match status" value="1"/>
</dbReference>
<dbReference type="Gene3D" id="3.90.1380.10">
    <property type="entry name" value="Threonine synthase, N-terminal domain"/>
    <property type="match status" value="1"/>
</dbReference>
<dbReference type="InterPro" id="IPR036052">
    <property type="entry name" value="TrpB-like_PALP_sf"/>
</dbReference>
<evidence type="ECO:0000256" key="4">
    <source>
        <dbReference type="NCBIfam" id="TIGR00260"/>
    </source>
</evidence>
<evidence type="ECO:0000259" key="6">
    <source>
        <dbReference type="Pfam" id="PF00291"/>
    </source>
</evidence>
<dbReference type="Proteomes" id="UP000309454">
    <property type="component" value="Unassembled WGS sequence"/>
</dbReference>
<keyword evidence="9" id="KW-1185">Reference proteome</keyword>
<feature type="domain" description="Threonine synthase N-terminal" evidence="7">
    <location>
        <begin position="9"/>
        <end position="86"/>
    </location>
</feature>
<dbReference type="Gene3D" id="3.40.50.1100">
    <property type="match status" value="2"/>
</dbReference>
<evidence type="ECO:0000313" key="9">
    <source>
        <dbReference type="Proteomes" id="UP000309454"/>
    </source>
</evidence>
<feature type="modified residue" description="N6-(pyridoxal phosphate)lysine" evidence="5">
    <location>
        <position position="119"/>
    </location>
</feature>
<keyword evidence="8" id="KW-0456">Lyase</keyword>
<dbReference type="EMBL" id="SSTM01000003">
    <property type="protein sequence ID" value="TJW10746.1"/>
    <property type="molecule type" value="Genomic_DNA"/>
</dbReference>
<dbReference type="OrthoDB" id="9778118at2"/>
<comment type="caution">
    <text evidence="8">The sequence shown here is derived from an EMBL/GenBank/DDBJ whole genome shotgun (WGS) entry which is preliminary data.</text>
</comment>
<dbReference type="GO" id="GO:0004795">
    <property type="term" value="F:threonine synthase activity"/>
    <property type="evidence" value="ECO:0007669"/>
    <property type="project" value="UniProtKB-UniRule"/>
</dbReference>
<gene>
    <name evidence="8" type="ORF">E5982_05585</name>
</gene>
<dbReference type="AlphaFoldDB" id="A0A4T9T856"/>
<evidence type="ECO:0000256" key="1">
    <source>
        <dbReference type="ARBA" id="ARBA00001933"/>
    </source>
</evidence>
<dbReference type="InterPro" id="IPR004450">
    <property type="entry name" value="Thr_synthase-like"/>
</dbReference>
<comment type="similarity">
    <text evidence="2">Belongs to the threonine synthase family.</text>
</comment>
<comment type="cofactor">
    <cofactor evidence="1 5">
        <name>pyridoxal 5'-phosphate</name>
        <dbReference type="ChEBI" id="CHEBI:597326"/>
    </cofactor>
</comment>
<dbReference type="GO" id="GO:0005737">
    <property type="term" value="C:cytoplasm"/>
    <property type="evidence" value="ECO:0007669"/>
    <property type="project" value="TreeGrafter"/>
</dbReference>
<evidence type="ECO:0000259" key="7">
    <source>
        <dbReference type="Pfam" id="PF14821"/>
    </source>
</evidence>
<dbReference type="SUPFAM" id="SSF53686">
    <property type="entry name" value="Tryptophan synthase beta subunit-like PLP-dependent enzymes"/>
    <property type="match status" value="1"/>
</dbReference>
<evidence type="ECO:0000256" key="3">
    <source>
        <dbReference type="ARBA" id="ARBA00022898"/>
    </source>
</evidence>
<evidence type="ECO:0000256" key="2">
    <source>
        <dbReference type="ARBA" id="ARBA00005517"/>
    </source>
</evidence>
<dbReference type="PANTHER" id="PTHR43515:SF1">
    <property type="entry name" value="THREONINE SYNTHASE-LIKE 1"/>
    <property type="match status" value="1"/>
</dbReference>
<reference evidence="8 9" key="1">
    <citation type="submission" date="2019-04" db="EMBL/GenBank/DDBJ databases">
        <title>Microbes associate with the intestines of laboratory mice.</title>
        <authorList>
            <person name="Navarre W."/>
            <person name="Wong E."/>
            <person name="Huang K.C."/>
            <person name="Tropini C."/>
            <person name="Ng K."/>
            <person name="Yu B."/>
        </authorList>
    </citation>
    <scope>NUCLEOTIDE SEQUENCE [LARGE SCALE GENOMIC DNA]</scope>
    <source>
        <strain evidence="8 9">NM48_B13</strain>
    </source>
</reference>
<organism evidence="8 9">
    <name type="scientific">Parvibacter caecicola</name>
    <dbReference type="NCBI Taxonomy" id="747645"/>
    <lineage>
        <taxon>Bacteria</taxon>
        <taxon>Bacillati</taxon>
        <taxon>Actinomycetota</taxon>
        <taxon>Coriobacteriia</taxon>
        <taxon>Coriobacteriales</taxon>
        <taxon>Coriobacteriaceae</taxon>
        <taxon>Parvibacter</taxon>
    </lineage>
</organism>
<proteinExistence type="inferred from homology"/>
<sequence length="519" mass="56808">MTENSHVEFFDTRGNVSEPYSFTKALVAGLAPGGGLFVPNRIPHFSLEDITALAKLPYHQRAAAVYKAFGINLPDEQIDQLMAQCYGDNFNNEAICPITSLDENTHVLELWHGPTSAFKDMALQCLPRFFSASAQALREEGKLDNSFCILVATSGDTGKAALEGFKGVDGVSIGVLFPDGGVSDIQRKQMVTTTGGNVQVWAVRGNFDDCQTGVKRVFADADFNQRLMSERKVALSSANSINWGRLMPQIVYYISSYSQLVADGKLEAGQLLDVCVPTGNFGNILACWYAKQMGTPIGLLMCASNENRVLTDFINTGTYDISNRPFVLTPSPSMDILVSSNLERQLFELTGRNPEAIAQWMRALNENRCFRIDRATFGKLREGFAAESVSNQDCLNTIKEVFARYGYLMDPHTAVAFAATERLRGENPVLVASTAHWAKFGDNVYRALFDVPAGQPLPADKAALTGCQLNAFIADETGCFYVPENLAMLDEMEARFSEVIDGTTEAIEQATAAFLDSQA</sequence>
<name>A0A4T9T856_9ACTN</name>
<dbReference type="Pfam" id="PF14821">
    <property type="entry name" value="Thr_synth_N"/>
    <property type="match status" value="1"/>
</dbReference>
<evidence type="ECO:0000256" key="5">
    <source>
        <dbReference type="PIRSR" id="PIRSR604450-51"/>
    </source>
</evidence>
<feature type="domain" description="Tryptophan synthase beta chain-like PALP" evidence="6">
    <location>
        <begin position="111"/>
        <end position="426"/>
    </location>
</feature>
<dbReference type="NCBIfam" id="TIGR00260">
    <property type="entry name" value="thrC"/>
    <property type="match status" value="1"/>
</dbReference>
<dbReference type="InterPro" id="IPR001926">
    <property type="entry name" value="TrpB-like_PALP"/>
</dbReference>
<protein>
    <recommendedName>
        <fullName evidence="4">Threonine synthase</fullName>
        <ecNumber evidence="4">4.2.3.1</ecNumber>
    </recommendedName>
</protein>
<dbReference type="InterPro" id="IPR029144">
    <property type="entry name" value="Thr_synth_N"/>
</dbReference>
<keyword evidence="3 5" id="KW-0663">Pyridoxal phosphate</keyword>
<dbReference type="PANTHER" id="PTHR43515">
    <property type="entry name" value="THREONINE SYNTHASE-LIKE 1"/>
    <property type="match status" value="1"/>
</dbReference>
<dbReference type="RefSeq" id="WP_136845742.1">
    <property type="nucleotide sequence ID" value="NZ_CANPEU010000031.1"/>
</dbReference>
<dbReference type="EC" id="4.2.3.1" evidence="4"/>